<name>A0AAE1JEV7_9FABA</name>
<proteinExistence type="predicted"/>
<dbReference type="PROSITE" id="PS50104">
    <property type="entry name" value="TIR"/>
    <property type="match status" value="1"/>
</dbReference>
<dbReference type="Proteomes" id="UP001293593">
    <property type="component" value="Unassembled WGS sequence"/>
</dbReference>
<dbReference type="AlphaFoldDB" id="A0AAE1JEV7"/>
<dbReference type="FunFam" id="3.40.50.10140:FF:000007">
    <property type="entry name" value="Disease resistance protein (TIR-NBS-LRR class)"/>
    <property type="match status" value="1"/>
</dbReference>
<protein>
    <recommendedName>
        <fullName evidence="2">TIR domain-containing protein</fullName>
    </recommendedName>
</protein>
<reference evidence="3" key="1">
    <citation type="submission" date="2023-10" db="EMBL/GenBank/DDBJ databases">
        <title>Chromosome-level genome of the transformable northern wattle, Acacia crassicarpa.</title>
        <authorList>
            <person name="Massaro I."/>
            <person name="Sinha N.R."/>
            <person name="Poethig S."/>
            <person name="Leichty A.R."/>
        </authorList>
    </citation>
    <scope>NUCLEOTIDE SEQUENCE</scope>
    <source>
        <strain evidence="3">Acra3RX</strain>
        <tissue evidence="3">Leaf</tissue>
    </source>
</reference>
<organism evidence="3 4">
    <name type="scientific">Acacia crassicarpa</name>
    <name type="common">northern wattle</name>
    <dbReference type="NCBI Taxonomy" id="499986"/>
    <lineage>
        <taxon>Eukaryota</taxon>
        <taxon>Viridiplantae</taxon>
        <taxon>Streptophyta</taxon>
        <taxon>Embryophyta</taxon>
        <taxon>Tracheophyta</taxon>
        <taxon>Spermatophyta</taxon>
        <taxon>Magnoliopsida</taxon>
        <taxon>eudicotyledons</taxon>
        <taxon>Gunneridae</taxon>
        <taxon>Pentapetalae</taxon>
        <taxon>rosids</taxon>
        <taxon>fabids</taxon>
        <taxon>Fabales</taxon>
        <taxon>Fabaceae</taxon>
        <taxon>Caesalpinioideae</taxon>
        <taxon>mimosoid clade</taxon>
        <taxon>Acacieae</taxon>
        <taxon>Acacia</taxon>
    </lineage>
</organism>
<dbReference type="EMBL" id="JAWXYG010000006">
    <property type="protein sequence ID" value="KAK4269100.1"/>
    <property type="molecule type" value="Genomic_DNA"/>
</dbReference>
<feature type="domain" description="TIR" evidence="2">
    <location>
        <begin position="17"/>
        <end position="187"/>
    </location>
</feature>
<evidence type="ECO:0000259" key="2">
    <source>
        <dbReference type="PROSITE" id="PS50104"/>
    </source>
</evidence>
<dbReference type="SUPFAM" id="SSF52200">
    <property type="entry name" value="Toll/Interleukin receptor TIR domain"/>
    <property type="match status" value="1"/>
</dbReference>
<keyword evidence="4" id="KW-1185">Reference proteome</keyword>
<dbReference type="InterPro" id="IPR000157">
    <property type="entry name" value="TIR_dom"/>
</dbReference>
<dbReference type="PANTHER" id="PTHR32009">
    <property type="entry name" value="TMV RESISTANCE PROTEIN N-LIKE"/>
    <property type="match status" value="1"/>
</dbReference>
<accession>A0AAE1JEV7</accession>
<dbReference type="GO" id="GO:0007165">
    <property type="term" value="P:signal transduction"/>
    <property type="evidence" value="ECO:0007669"/>
    <property type="project" value="InterPro"/>
</dbReference>
<evidence type="ECO:0000313" key="4">
    <source>
        <dbReference type="Proteomes" id="UP001293593"/>
    </source>
</evidence>
<dbReference type="InterPro" id="IPR035897">
    <property type="entry name" value="Toll_tir_struct_dom_sf"/>
</dbReference>
<keyword evidence="1" id="KW-0520">NAD</keyword>
<gene>
    <name evidence="3" type="ORF">QN277_022303</name>
</gene>
<dbReference type="Gene3D" id="3.40.50.10140">
    <property type="entry name" value="Toll/interleukin-1 receptor homology (TIR) domain"/>
    <property type="match status" value="1"/>
</dbReference>
<evidence type="ECO:0000313" key="3">
    <source>
        <dbReference type="EMBL" id="KAK4269100.1"/>
    </source>
</evidence>
<evidence type="ECO:0000256" key="1">
    <source>
        <dbReference type="ARBA" id="ARBA00023027"/>
    </source>
</evidence>
<dbReference type="PANTHER" id="PTHR32009:SF159">
    <property type="entry name" value="TIR DOMAIN-CONTAINING PROTEIN"/>
    <property type="match status" value="1"/>
</dbReference>
<dbReference type="Pfam" id="PF01582">
    <property type="entry name" value="TIR"/>
    <property type="match status" value="1"/>
</dbReference>
<sequence>MALVAASSSSSAQSLPKKYDVFISFRGEDTRSNFTSHLYDAFCRKHIITYIDYQLPKGDDISQSLLQAIEDSYISVVVFSENYASSRWCLDELTHILHCKSVQRQIVVPVFYKVEPTHVRNQTGNYMQAFEKYERDRLKFPEHKIQMWKQALHEAAGLAGYERYDSHTFSDESEMVRKIVKDILQELNYKYPPAELNGLVVVGIVVKLTS</sequence>
<comment type="caution">
    <text evidence="3">The sequence shown here is derived from an EMBL/GenBank/DDBJ whole genome shotgun (WGS) entry which is preliminary data.</text>
</comment>
<dbReference type="SMART" id="SM00255">
    <property type="entry name" value="TIR"/>
    <property type="match status" value="1"/>
</dbReference>